<dbReference type="OMA" id="HEDMDQI"/>
<name>A0A1Q3A337_ZYGRO</name>
<reference evidence="1 2" key="1">
    <citation type="submission" date="2016-08" db="EMBL/GenBank/DDBJ databases">
        <title>Draft genome sequence of allopolyploid Zygosaccharomyces rouxii.</title>
        <authorList>
            <person name="Watanabe J."/>
            <person name="Uehara K."/>
            <person name="Mogi Y."/>
            <person name="Tsukioka Y."/>
        </authorList>
    </citation>
    <scope>NUCLEOTIDE SEQUENCE [LARGE SCALE GENOMIC DNA]</scope>
    <source>
        <strain evidence="1 2">NBRC 110957</strain>
    </source>
</reference>
<evidence type="ECO:0000313" key="1">
    <source>
        <dbReference type="EMBL" id="GAV50089.1"/>
    </source>
</evidence>
<gene>
    <name evidence="1" type="ORF">ZYGR_0S02230</name>
</gene>
<comment type="caution">
    <text evidence="1">The sequence shown here is derived from an EMBL/GenBank/DDBJ whole genome shotgun (WGS) entry which is preliminary data.</text>
</comment>
<dbReference type="AlphaFoldDB" id="A0A1Q3A337"/>
<dbReference type="Proteomes" id="UP000187013">
    <property type="component" value="Unassembled WGS sequence"/>
</dbReference>
<sequence>MHDAVAVELVHEDMDQILADNFTEQEQFVLWARDQDYDLDTCLELCDVVQFFNEDVSEREAEESWGMAAAEGDFAKLRDLEDKQEFGLAL</sequence>
<accession>A0A1Q3A337</accession>
<dbReference type="OrthoDB" id="4053718at2759"/>
<organism evidence="1 2">
    <name type="scientific">Zygosaccharomyces rouxii</name>
    <dbReference type="NCBI Taxonomy" id="4956"/>
    <lineage>
        <taxon>Eukaryota</taxon>
        <taxon>Fungi</taxon>
        <taxon>Dikarya</taxon>
        <taxon>Ascomycota</taxon>
        <taxon>Saccharomycotina</taxon>
        <taxon>Saccharomycetes</taxon>
        <taxon>Saccharomycetales</taxon>
        <taxon>Saccharomycetaceae</taxon>
        <taxon>Zygosaccharomyces</taxon>
    </lineage>
</organism>
<dbReference type="EMBL" id="BDGX01000019">
    <property type="protein sequence ID" value="GAV50089.1"/>
    <property type="molecule type" value="Genomic_DNA"/>
</dbReference>
<evidence type="ECO:0000313" key="2">
    <source>
        <dbReference type="Proteomes" id="UP000187013"/>
    </source>
</evidence>
<protein>
    <submittedName>
        <fullName evidence="1">Uncharacterized protein</fullName>
    </submittedName>
</protein>
<proteinExistence type="predicted"/>
<dbReference type="eggNOG" id="ENOG502SGD6">
    <property type="taxonomic scope" value="Eukaryota"/>
</dbReference>